<organism evidence="2 3">
    <name type="scientific">Nitrococcus mobilis Nb-231</name>
    <dbReference type="NCBI Taxonomy" id="314278"/>
    <lineage>
        <taxon>Bacteria</taxon>
        <taxon>Pseudomonadati</taxon>
        <taxon>Pseudomonadota</taxon>
        <taxon>Gammaproteobacteria</taxon>
        <taxon>Chromatiales</taxon>
        <taxon>Ectothiorhodospiraceae</taxon>
        <taxon>Nitrococcus</taxon>
    </lineage>
</organism>
<feature type="region of interest" description="Disordered" evidence="1">
    <location>
        <begin position="101"/>
        <end position="130"/>
    </location>
</feature>
<dbReference type="AlphaFoldDB" id="A4BRK7"/>
<proteinExistence type="predicted"/>
<dbReference type="STRING" id="314278.NB231_02388"/>
<evidence type="ECO:0000313" key="2">
    <source>
        <dbReference type="EMBL" id="EAR21578.1"/>
    </source>
</evidence>
<dbReference type="EMBL" id="AAOF01000007">
    <property type="protein sequence ID" value="EAR21578.1"/>
    <property type="molecule type" value="Genomic_DNA"/>
</dbReference>
<dbReference type="Proteomes" id="UP000003374">
    <property type="component" value="Unassembled WGS sequence"/>
</dbReference>
<evidence type="ECO:0000313" key="3">
    <source>
        <dbReference type="Proteomes" id="UP000003374"/>
    </source>
</evidence>
<reference evidence="2 3" key="1">
    <citation type="submission" date="2006-02" db="EMBL/GenBank/DDBJ databases">
        <authorList>
            <person name="Waterbury J."/>
            <person name="Ferriera S."/>
            <person name="Johnson J."/>
            <person name="Kravitz S."/>
            <person name="Halpern A."/>
            <person name="Remington K."/>
            <person name="Beeson K."/>
            <person name="Tran B."/>
            <person name="Rogers Y.-H."/>
            <person name="Friedman R."/>
            <person name="Venter J.C."/>
        </authorList>
    </citation>
    <scope>NUCLEOTIDE SEQUENCE [LARGE SCALE GENOMIC DNA]</scope>
    <source>
        <strain evidence="2 3">Nb-231</strain>
    </source>
</reference>
<sequence>MHYAAETSNMSRSVRISDELYELLQRNAQLMHRSIGQQLEFLARLGHEIETSPFITAKQLRLLMEAAREADVGNEVSDERFEAAFSELAQMDGNPMLQQRLTAAGRPLAGRNKGGDLVEQAPEGKHQQAD</sequence>
<keyword evidence="3" id="KW-1185">Reference proteome</keyword>
<dbReference type="HOGENOM" id="CLU_1935805_0_0_6"/>
<comment type="caution">
    <text evidence="2">The sequence shown here is derived from an EMBL/GenBank/DDBJ whole genome shotgun (WGS) entry which is preliminary data.</text>
</comment>
<gene>
    <name evidence="2" type="ORF">NB231_02388</name>
</gene>
<dbReference type="InterPro" id="IPR021831">
    <property type="entry name" value="ParD-like"/>
</dbReference>
<accession>A4BRK7</accession>
<name>A4BRK7_9GAMM</name>
<dbReference type="Pfam" id="PF11903">
    <property type="entry name" value="ParD_like"/>
    <property type="match status" value="1"/>
</dbReference>
<evidence type="ECO:0000256" key="1">
    <source>
        <dbReference type="SAM" id="MobiDB-lite"/>
    </source>
</evidence>
<protein>
    <submittedName>
        <fullName evidence="2">Uncharacterized protein</fullName>
    </submittedName>
</protein>